<dbReference type="InterPro" id="IPR011231">
    <property type="entry name" value="Phage_VT1-Sakai_H0018"/>
</dbReference>
<proteinExistence type="predicted"/>
<keyword evidence="2" id="KW-1185">Reference proteome</keyword>
<organism evidence="1 2">
    <name type="scientific">Alicyclobacillus macrosporangiidus</name>
    <dbReference type="NCBI Taxonomy" id="392015"/>
    <lineage>
        <taxon>Bacteria</taxon>
        <taxon>Bacillati</taxon>
        <taxon>Bacillota</taxon>
        <taxon>Bacilli</taxon>
        <taxon>Bacillales</taxon>
        <taxon>Alicyclobacillaceae</taxon>
        <taxon>Alicyclobacillus</taxon>
    </lineage>
</organism>
<evidence type="ECO:0000313" key="1">
    <source>
        <dbReference type="EMBL" id="SFU40284.1"/>
    </source>
</evidence>
<dbReference type="RefSeq" id="WP_074949114.1">
    <property type="nucleotide sequence ID" value="NZ_FPBV01000001.1"/>
</dbReference>
<reference evidence="2" key="1">
    <citation type="submission" date="2016-10" db="EMBL/GenBank/DDBJ databases">
        <authorList>
            <person name="Varghese N."/>
        </authorList>
    </citation>
    <scope>NUCLEOTIDE SEQUENCE [LARGE SCALE GENOMIC DNA]</scope>
    <source>
        <strain evidence="2">DSM 17980</strain>
    </source>
</reference>
<dbReference type="EMBL" id="FPBV01000001">
    <property type="protein sequence ID" value="SFU40284.1"/>
    <property type="molecule type" value="Genomic_DNA"/>
</dbReference>
<dbReference type="Proteomes" id="UP000183508">
    <property type="component" value="Unassembled WGS sequence"/>
</dbReference>
<sequence length="111" mass="11624">MGRFVGHGKSVKVTASAAVNQGDFVLAGGFFGLAVNSAGAGEEVVLNIEQGEYETSQITTADAFNAGDPVYWDDTNKKLTTEAGSGNRLVGRVTVAKDANNVIWFMLGPQV</sequence>
<dbReference type="Pfam" id="PF09956">
    <property type="entry name" value="Phage_cement_2"/>
    <property type="match status" value="1"/>
</dbReference>
<gene>
    <name evidence="1" type="ORF">SAMN05421543_101476</name>
</gene>
<dbReference type="STRING" id="392015.SAMN05421543_101476"/>
<accession>A0A1I7FVN2</accession>
<dbReference type="OrthoDB" id="1683660at2"/>
<name>A0A1I7FVN2_9BACL</name>
<evidence type="ECO:0000313" key="2">
    <source>
        <dbReference type="Proteomes" id="UP000183508"/>
    </source>
</evidence>
<protein>
    <submittedName>
        <fullName evidence="1">Predicted phage recombinase, RecA/RadA family</fullName>
    </submittedName>
</protein>
<dbReference type="AlphaFoldDB" id="A0A1I7FVN2"/>